<dbReference type="RefSeq" id="WP_009342956.1">
    <property type="nucleotide sequence ID" value="NZ_NBYN01000010.1"/>
</dbReference>
<dbReference type="AlphaFoldDB" id="A0A1X4GBA1"/>
<sequence length="115" mass="13418">MARYTSSFLIGVKAEYLHSLIIQLLQDCGFSVQFYSHDYIIATEIPGKVSFSKLVAIEVLVDKSKAENETWINLVVKSEELPLKLDNHCRQVFDQIRQEFEHNRKWQLIESVVNF</sequence>
<comment type="caution">
    <text evidence="1">The sequence shown here is derived from an EMBL/GenBank/DDBJ whole genome shotgun (WGS) entry which is preliminary data.</text>
</comment>
<evidence type="ECO:0000313" key="2">
    <source>
        <dbReference type="Proteomes" id="UP000192997"/>
    </source>
</evidence>
<organism evidence="1 2">
    <name type="scientific">Cylindrospermopsis raciborskii CENA303</name>
    <dbReference type="NCBI Taxonomy" id="1170769"/>
    <lineage>
        <taxon>Bacteria</taxon>
        <taxon>Bacillati</taxon>
        <taxon>Cyanobacteriota</taxon>
        <taxon>Cyanophyceae</taxon>
        <taxon>Nostocales</taxon>
        <taxon>Aphanizomenonaceae</taxon>
        <taxon>Cylindrospermopsis</taxon>
    </lineage>
</organism>
<accession>A0A1X4GBA1</accession>
<proteinExistence type="predicted"/>
<evidence type="ECO:0000313" key="1">
    <source>
        <dbReference type="EMBL" id="OSO94461.1"/>
    </source>
</evidence>
<dbReference type="EMBL" id="NBYN01000010">
    <property type="protein sequence ID" value="OSO94461.1"/>
    <property type="molecule type" value="Genomic_DNA"/>
</dbReference>
<dbReference type="Proteomes" id="UP000192997">
    <property type="component" value="Unassembled WGS sequence"/>
</dbReference>
<reference evidence="2" key="1">
    <citation type="submission" date="2017-04" db="EMBL/GenBank/DDBJ databases">
        <authorList>
            <person name="Abreu V.A."/>
            <person name="Popin R.V."/>
            <person name="Rigonato J."/>
            <person name="Andreote A.P."/>
            <person name="Schaker P.C."/>
            <person name="Hoff-Risseti C."/>
            <person name="Alvarenga D.O."/>
            <person name="Varani A.M."/>
            <person name="Fiore M.F."/>
        </authorList>
    </citation>
    <scope>NUCLEOTIDE SEQUENCE [LARGE SCALE GENOMIC DNA]</scope>
    <source>
        <strain evidence="2">CENA303</strain>
    </source>
</reference>
<gene>
    <name evidence="1" type="ORF">B7O87_02630</name>
</gene>
<name>A0A1X4GBA1_9CYAN</name>
<protein>
    <submittedName>
        <fullName evidence="1">Uncharacterized protein</fullName>
    </submittedName>
</protein>